<keyword evidence="2" id="KW-1185">Reference proteome</keyword>
<accession>A0ABS0XN29</accession>
<dbReference type="EMBL" id="JAELXS010000003">
    <property type="protein sequence ID" value="MBJ6121441.1"/>
    <property type="molecule type" value="Genomic_DNA"/>
</dbReference>
<evidence type="ECO:0000313" key="2">
    <source>
        <dbReference type="Proteomes" id="UP000640426"/>
    </source>
</evidence>
<comment type="caution">
    <text evidence="1">The sequence shown here is derived from an EMBL/GenBank/DDBJ whole genome shotgun (WGS) entry which is preliminary data.</text>
</comment>
<dbReference type="RefSeq" id="WP_199036300.1">
    <property type="nucleotide sequence ID" value="NZ_JAELXS010000003.1"/>
</dbReference>
<sequence length="179" mass="17955">MHPALLATAVTLMPVVSDAPAPKPGTITIVAGGTQTATDPVVATFVGAVSHAVLQTGFAPLPDTGHSRYVAKVEVSQTSRGVVTSSGNGSASAPGVNYQGSGLSLSLPSGKRQLHGLVVTRLDVIVTLRSDGQIVWSGTATTARVDGTRAGAPATVAAALSEALFARFPRPLPGPLSVP</sequence>
<protein>
    <recommendedName>
        <fullName evidence="3">DUF4136 domain-containing protein</fullName>
    </recommendedName>
</protein>
<reference evidence="2" key="1">
    <citation type="submission" date="2020-12" db="EMBL/GenBank/DDBJ databases">
        <title>Hymenobacter sp.</title>
        <authorList>
            <person name="Kim M.K."/>
        </authorList>
    </citation>
    <scope>NUCLEOTIDE SEQUENCE [LARGE SCALE GENOMIC DNA]</scope>
    <source>
        <strain evidence="2">BT553</strain>
    </source>
</reference>
<dbReference type="Proteomes" id="UP000640426">
    <property type="component" value="Unassembled WGS sequence"/>
</dbReference>
<gene>
    <name evidence="1" type="ORF">JAO74_06515</name>
</gene>
<evidence type="ECO:0008006" key="3">
    <source>
        <dbReference type="Google" id="ProtNLM"/>
    </source>
</evidence>
<organism evidence="1 2">
    <name type="scientific">Sphingomonas mollis</name>
    <dbReference type="NCBI Taxonomy" id="2795726"/>
    <lineage>
        <taxon>Bacteria</taxon>
        <taxon>Pseudomonadati</taxon>
        <taxon>Pseudomonadota</taxon>
        <taxon>Alphaproteobacteria</taxon>
        <taxon>Sphingomonadales</taxon>
        <taxon>Sphingomonadaceae</taxon>
        <taxon>Sphingomonas</taxon>
    </lineage>
</organism>
<proteinExistence type="predicted"/>
<evidence type="ECO:0000313" key="1">
    <source>
        <dbReference type="EMBL" id="MBJ6121441.1"/>
    </source>
</evidence>
<name>A0ABS0XN29_9SPHN</name>